<sequence length="149" mass="16322">MTLNLSAFNPHLAILALAFLPFVVTFVYDTHTLLRAHPTVVFALSICLNVGFLIQHRSSSLLKTLAARFARLAPIFALFSNVMHTVDQPKTVIQRENEESKPLPTNTTTTTNTAHFISSNKTCARTTTTTTASVHPVKSVMPSRADTNA</sequence>
<gene>
    <name evidence="2" type="ORF">BCR44DRAFT_77132</name>
</gene>
<dbReference type="AlphaFoldDB" id="A0A1Y2H5D7"/>
<accession>A0A1Y2H5D7</accession>
<reference evidence="2 3" key="1">
    <citation type="submission" date="2016-07" db="EMBL/GenBank/DDBJ databases">
        <title>Pervasive Adenine N6-methylation of Active Genes in Fungi.</title>
        <authorList>
            <consortium name="DOE Joint Genome Institute"/>
            <person name="Mondo S.J."/>
            <person name="Dannebaum R.O."/>
            <person name="Kuo R.C."/>
            <person name="Labutti K."/>
            <person name="Haridas S."/>
            <person name="Kuo A."/>
            <person name="Salamov A."/>
            <person name="Ahrendt S.R."/>
            <person name="Lipzen A."/>
            <person name="Sullivan W."/>
            <person name="Andreopoulos W.B."/>
            <person name="Clum A."/>
            <person name="Lindquist E."/>
            <person name="Daum C."/>
            <person name="Ramamoorthy G.K."/>
            <person name="Gryganskyi A."/>
            <person name="Culley D."/>
            <person name="Magnuson J.K."/>
            <person name="James T.Y."/>
            <person name="O'Malley M.A."/>
            <person name="Stajich J.E."/>
            <person name="Spatafora J.W."/>
            <person name="Visel A."/>
            <person name="Grigoriev I.V."/>
        </authorList>
    </citation>
    <scope>NUCLEOTIDE SEQUENCE [LARGE SCALE GENOMIC DNA]</scope>
    <source>
        <strain evidence="2 3">PL171</strain>
    </source>
</reference>
<feature type="transmembrane region" description="Helical" evidence="1">
    <location>
        <begin position="34"/>
        <end position="54"/>
    </location>
</feature>
<keyword evidence="1" id="KW-1133">Transmembrane helix</keyword>
<organism evidence="2 3">
    <name type="scientific">Catenaria anguillulae PL171</name>
    <dbReference type="NCBI Taxonomy" id="765915"/>
    <lineage>
        <taxon>Eukaryota</taxon>
        <taxon>Fungi</taxon>
        <taxon>Fungi incertae sedis</taxon>
        <taxon>Blastocladiomycota</taxon>
        <taxon>Blastocladiomycetes</taxon>
        <taxon>Blastocladiales</taxon>
        <taxon>Catenariaceae</taxon>
        <taxon>Catenaria</taxon>
    </lineage>
</organism>
<evidence type="ECO:0000313" key="3">
    <source>
        <dbReference type="Proteomes" id="UP000193411"/>
    </source>
</evidence>
<keyword evidence="1" id="KW-0812">Transmembrane</keyword>
<protein>
    <submittedName>
        <fullName evidence="2">Uncharacterized protein</fullName>
    </submittedName>
</protein>
<feature type="transmembrane region" description="Helical" evidence="1">
    <location>
        <begin position="12"/>
        <end position="28"/>
    </location>
</feature>
<keyword evidence="1" id="KW-0472">Membrane</keyword>
<proteinExistence type="predicted"/>
<keyword evidence="3" id="KW-1185">Reference proteome</keyword>
<evidence type="ECO:0000313" key="2">
    <source>
        <dbReference type="EMBL" id="ORZ29759.1"/>
    </source>
</evidence>
<name>A0A1Y2H5D7_9FUNG</name>
<evidence type="ECO:0000256" key="1">
    <source>
        <dbReference type="SAM" id="Phobius"/>
    </source>
</evidence>
<feature type="non-terminal residue" evidence="2">
    <location>
        <position position="149"/>
    </location>
</feature>
<dbReference type="Proteomes" id="UP000193411">
    <property type="component" value="Unassembled WGS sequence"/>
</dbReference>
<comment type="caution">
    <text evidence="2">The sequence shown here is derived from an EMBL/GenBank/DDBJ whole genome shotgun (WGS) entry which is preliminary data.</text>
</comment>
<dbReference type="EMBL" id="MCFL01000129">
    <property type="protein sequence ID" value="ORZ29759.1"/>
    <property type="molecule type" value="Genomic_DNA"/>
</dbReference>